<proteinExistence type="predicted"/>
<dbReference type="InterPro" id="IPR000504">
    <property type="entry name" value="RRM_dom"/>
</dbReference>
<reference evidence="7" key="2">
    <citation type="journal article" date="2013" name="Nat. Commun.">
        <title>Genome of the Chinese tree shrew.</title>
        <authorList>
            <person name="Fan Y."/>
            <person name="Huang Z.Y."/>
            <person name="Cao C.C."/>
            <person name="Chen C.S."/>
            <person name="Chen Y.X."/>
            <person name="Fan D.D."/>
            <person name="He J."/>
            <person name="Hou H.L."/>
            <person name="Hu L."/>
            <person name="Hu X.T."/>
            <person name="Jiang X.T."/>
            <person name="Lai R."/>
            <person name="Lang Y.S."/>
            <person name="Liang B."/>
            <person name="Liao S.G."/>
            <person name="Mu D."/>
            <person name="Ma Y.Y."/>
            <person name="Niu Y.Y."/>
            <person name="Sun X.Q."/>
            <person name="Xia J.Q."/>
            <person name="Xiao J."/>
            <person name="Xiong Z.Q."/>
            <person name="Xu L."/>
            <person name="Yang L."/>
            <person name="Zhang Y."/>
            <person name="Zhao W."/>
            <person name="Zhao X.D."/>
            <person name="Zheng Y.T."/>
            <person name="Zhou J.M."/>
            <person name="Zhu Y.B."/>
            <person name="Zhang G.J."/>
            <person name="Wang J."/>
            <person name="Yao Y.G."/>
        </authorList>
    </citation>
    <scope>NUCLEOTIDE SEQUENCE [LARGE SCALE GENOMIC DNA]</scope>
</reference>
<evidence type="ECO:0000256" key="3">
    <source>
        <dbReference type="ARBA" id="ARBA00023242"/>
    </source>
</evidence>
<evidence type="ECO:0000259" key="5">
    <source>
        <dbReference type="Pfam" id="PF00076"/>
    </source>
</evidence>
<feature type="region of interest" description="Disordered" evidence="4">
    <location>
        <begin position="15"/>
        <end position="37"/>
    </location>
</feature>
<dbReference type="InParanoid" id="L9KXM6"/>
<sequence length="107" mass="11508">MVGWALESEVASVSLVDPSMDEGADLDPGPPIDLDEDSDHSAIYVQGLNDNVTLDDLADFFKQCGVVKMNKRTEQPMIHVSLDEETGKPKGHATVSCEDCQACPGMV</sequence>
<evidence type="ECO:0000256" key="1">
    <source>
        <dbReference type="ARBA" id="ARBA00004123"/>
    </source>
</evidence>
<dbReference type="InterPro" id="IPR012677">
    <property type="entry name" value="Nucleotide-bd_a/b_plait_sf"/>
</dbReference>
<dbReference type="InterPro" id="IPR034870">
    <property type="entry name" value="TET_fam"/>
</dbReference>
<keyword evidence="7" id="KW-1185">Reference proteome</keyword>
<evidence type="ECO:0000256" key="2">
    <source>
        <dbReference type="ARBA" id="ARBA00022884"/>
    </source>
</evidence>
<dbReference type="GO" id="GO:0003723">
    <property type="term" value="F:RNA binding"/>
    <property type="evidence" value="ECO:0007669"/>
    <property type="project" value="UniProtKB-KW"/>
</dbReference>
<dbReference type="SUPFAM" id="SSF54928">
    <property type="entry name" value="RNA-binding domain, RBD"/>
    <property type="match status" value="1"/>
</dbReference>
<dbReference type="Proteomes" id="UP000011518">
    <property type="component" value="Unassembled WGS sequence"/>
</dbReference>
<keyword evidence="3" id="KW-0539">Nucleus</keyword>
<gene>
    <name evidence="6" type="ORF">TREES_T100002790</name>
</gene>
<dbReference type="Pfam" id="PF00076">
    <property type="entry name" value="RRM_1"/>
    <property type="match status" value="1"/>
</dbReference>
<dbReference type="AlphaFoldDB" id="L9KXM6"/>
<comment type="subcellular location">
    <subcellularLocation>
        <location evidence="1">Nucleus</location>
    </subcellularLocation>
</comment>
<dbReference type="EMBL" id="KB320609">
    <property type="protein sequence ID" value="ELW67463.1"/>
    <property type="molecule type" value="Genomic_DNA"/>
</dbReference>
<protein>
    <submittedName>
        <fullName evidence="6">RNA-binding protein EWS</fullName>
    </submittedName>
</protein>
<name>L9KXM6_TUPCH</name>
<evidence type="ECO:0000313" key="6">
    <source>
        <dbReference type="EMBL" id="ELW67463.1"/>
    </source>
</evidence>
<dbReference type="InterPro" id="IPR035979">
    <property type="entry name" value="RBD_domain_sf"/>
</dbReference>
<organism evidence="6 7">
    <name type="scientific">Tupaia chinensis</name>
    <name type="common">Chinese tree shrew</name>
    <name type="synonym">Tupaia belangeri chinensis</name>
    <dbReference type="NCBI Taxonomy" id="246437"/>
    <lineage>
        <taxon>Eukaryota</taxon>
        <taxon>Metazoa</taxon>
        <taxon>Chordata</taxon>
        <taxon>Craniata</taxon>
        <taxon>Vertebrata</taxon>
        <taxon>Euteleostomi</taxon>
        <taxon>Mammalia</taxon>
        <taxon>Eutheria</taxon>
        <taxon>Euarchontoglires</taxon>
        <taxon>Scandentia</taxon>
        <taxon>Tupaiidae</taxon>
        <taxon>Tupaia</taxon>
    </lineage>
</organism>
<dbReference type="GO" id="GO:0005634">
    <property type="term" value="C:nucleus"/>
    <property type="evidence" value="ECO:0007669"/>
    <property type="project" value="UniProtKB-SubCell"/>
</dbReference>
<accession>L9KXM6</accession>
<keyword evidence="2" id="KW-0694">RNA-binding</keyword>
<dbReference type="STRING" id="246437.L9KXM6"/>
<evidence type="ECO:0000256" key="4">
    <source>
        <dbReference type="SAM" id="MobiDB-lite"/>
    </source>
</evidence>
<feature type="domain" description="RRM" evidence="5">
    <location>
        <begin position="43"/>
        <end position="96"/>
    </location>
</feature>
<evidence type="ECO:0000313" key="7">
    <source>
        <dbReference type="Proteomes" id="UP000011518"/>
    </source>
</evidence>
<dbReference type="GO" id="GO:0006355">
    <property type="term" value="P:regulation of DNA-templated transcription"/>
    <property type="evidence" value="ECO:0007669"/>
    <property type="project" value="InterPro"/>
</dbReference>
<dbReference type="PANTHER" id="PTHR23238">
    <property type="entry name" value="RNA BINDING PROTEIN"/>
    <property type="match status" value="1"/>
</dbReference>
<reference evidence="7" key="1">
    <citation type="submission" date="2012-07" db="EMBL/GenBank/DDBJ databases">
        <title>Genome of the Chinese tree shrew, a rising model animal genetically related to primates.</title>
        <authorList>
            <person name="Zhang G."/>
            <person name="Fan Y."/>
            <person name="Yao Y."/>
            <person name="Huang Z."/>
        </authorList>
    </citation>
    <scope>NUCLEOTIDE SEQUENCE [LARGE SCALE GENOMIC DNA]</scope>
</reference>
<dbReference type="Gene3D" id="3.30.70.330">
    <property type="match status" value="1"/>
</dbReference>